<dbReference type="Proteomes" id="UP000477680">
    <property type="component" value="Chromosome"/>
</dbReference>
<keyword evidence="5" id="KW-1185">Reference proteome</keyword>
<protein>
    <submittedName>
        <fullName evidence="4">Response regulator</fullName>
    </submittedName>
</protein>
<evidence type="ECO:0000256" key="1">
    <source>
        <dbReference type="ARBA" id="ARBA00022553"/>
    </source>
</evidence>
<feature type="domain" description="Response regulatory" evidence="3">
    <location>
        <begin position="6"/>
        <end position="122"/>
    </location>
</feature>
<name>A0A6C0U692_9GAMM</name>
<dbReference type="AlphaFoldDB" id="A0A6C0U692"/>
<dbReference type="EMBL" id="CP048711">
    <property type="protein sequence ID" value="QIB66869.1"/>
    <property type="molecule type" value="Genomic_DNA"/>
</dbReference>
<gene>
    <name evidence="4" type="ORF">G3T16_17185</name>
</gene>
<proteinExistence type="predicted"/>
<organism evidence="4 5">
    <name type="scientific">Kineobactrum salinum</name>
    <dbReference type="NCBI Taxonomy" id="2708301"/>
    <lineage>
        <taxon>Bacteria</taxon>
        <taxon>Pseudomonadati</taxon>
        <taxon>Pseudomonadota</taxon>
        <taxon>Gammaproteobacteria</taxon>
        <taxon>Cellvibrionales</taxon>
        <taxon>Halieaceae</taxon>
        <taxon>Kineobactrum</taxon>
    </lineage>
</organism>
<reference evidence="4 5" key="1">
    <citation type="submission" date="2020-02" db="EMBL/GenBank/DDBJ databases">
        <title>Genome sequencing for Kineobactrum sp. M2.</title>
        <authorList>
            <person name="Park S.-J."/>
        </authorList>
    </citation>
    <scope>NUCLEOTIDE SEQUENCE [LARGE SCALE GENOMIC DNA]</scope>
    <source>
        <strain evidence="4 5">M2</strain>
    </source>
</reference>
<dbReference type="PROSITE" id="PS50110">
    <property type="entry name" value="RESPONSE_REGULATORY"/>
    <property type="match status" value="1"/>
</dbReference>
<sequence length="124" mass="13702">MSEPRPVLLVEDNALNREMLTRRLTRAGLRVIAAVDGEQALALMASEHPAVVLMDMNLPVMDGWTACRHARQDEMLRGIPIIALTAHATEADRCNALAAGCDDYATKPIDFPELLAKIERLRRA</sequence>
<dbReference type="SUPFAM" id="SSF52172">
    <property type="entry name" value="CheY-like"/>
    <property type="match status" value="1"/>
</dbReference>
<keyword evidence="1 2" id="KW-0597">Phosphoprotein</keyword>
<dbReference type="GO" id="GO:0000160">
    <property type="term" value="P:phosphorelay signal transduction system"/>
    <property type="evidence" value="ECO:0007669"/>
    <property type="project" value="InterPro"/>
</dbReference>
<dbReference type="PANTHER" id="PTHR45339">
    <property type="entry name" value="HYBRID SIGNAL TRANSDUCTION HISTIDINE KINASE J"/>
    <property type="match status" value="1"/>
</dbReference>
<evidence type="ECO:0000259" key="3">
    <source>
        <dbReference type="PROSITE" id="PS50110"/>
    </source>
</evidence>
<dbReference type="Pfam" id="PF00072">
    <property type="entry name" value="Response_reg"/>
    <property type="match status" value="1"/>
</dbReference>
<evidence type="ECO:0000313" key="4">
    <source>
        <dbReference type="EMBL" id="QIB66869.1"/>
    </source>
</evidence>
<dbReference type="SMART" id="SM00448">
    <property type="entry name" value="REC"/>
    <property type="match status" value="1"/>
</dbReference>
<dbReference type="InterPro" id="IPR001789">
    <property type="entry name" value="Sig_transdc_resp-reg_receiver"/>
</dbReference>
<feature type="modified residue" description="4-aspartylphosphate" evidence="2">
    <location>
        <position position="55"/>
    </location>
</feature>
<evidence type="ECO:0000313" key="5">
    <source>
        <dbReference type="Proteomes" id="UP000477680"/>
    </source>
</evidence>
<dbReference type="PANTHER" id="PTHR45339:SF3">
    <property type="entry name" value="HISTIDINE KINASE"/>
    <property type="match status" value="1"/>
</dbReference>
<evidence type="ECO:0000256" key="2">
    <source>
        <dbReference type="PROSITE-ProRule" id="PRU00169"/>
    </source>
</evidence>
<dbReference type="KEGG" id="kim:G3T16_17185"/>
<dbReference type="Gene3D" id="3.40.50.2300">
    <property type="match status" value="1"/>
</dbReference>
<accession>A0A6C0U692</accession>
<dbReference type="RefSeq" id="WP_163496299.1">
    <property type="nucleotide sequence ID" value="NZ_CP048711.1"/>
</dbReference>
<dbReference type="InterPro" id="IPR011006">
    <property type="entry name" value="CheY-like_superfamily"/>
</dbReference>